<evidence type="ECO:0000313" key="2">
    <source>
        <dbReference type="Proteomes" id="UP000326396"/>
    </source>
</evidence>
<accession>A0A5N6LS01</accession>
<protein>
    <submittedName>
        <fullName evidence="1">Uncharacterized protein</fullName>
    </submittedName>
</protein>
<proteinExistence type="predicted"/>
<sequence length="113" mass="12821">MEDSSVKHDLCGLVGVCNSERYARHGFVVAVIFTWGELRMPNGSQRRVEDSLKVNLPLLPLLDSVVIVENAVQSEKTTSRQQLKKTWRFLEEQVTRVNSRSLNLKNLKRTAPG</sequence>
<dbReference type="Proteomes" id="UP000326396">
    <property type="component" value="Linkage Group LG8"/>
</dbReference>
<evidence type="ECO:0000313" key="1">
    <source>
        <dbReference type="EMBL" id="KAD2804386.1"/>
    </source>
</evidence>
<reference evidence="1 2" key="1">
    <citation type="submission" date="2019-05" db="EMBL/GenBank/DDBJ databases">
        <title>Mikania micrantha, genome provides insights into the molecular mechanism of rapid growth.</title>
        <authorList>
            <person name="Liu B."/>
        </authorList>
    </citation>
    <scope>NUCLEOTIDE SEQUENCE [LARGE SCALE GENOMIC DNA]</scope>
    <source>
        <strain evidence="1">NLD-2019</strain>
        <tissue evidence="1">Leaf</tissue>
    </source>
</reference>
<organism evidence="1 2">
    <name type="scientific">Mikania micrantha</name>
    <name type="common">bitter vine</name>
    <dbReference type="NCBI Taxonomy" id="192012"/>
    <lineage>
        <taxon>Eukaryota</taxon>
        <taxon>Viridiplantae</taxon>
        <taxon>Streptophyta</taxon>
        <taxon>Embryophyta</taxon>
        <taxon>Tracheophyta</taxon>
        <taxon>Spermatophyta</taxon>
        <taxon>Magnoliopsida</taxon>
        <taxon>eudicotyledons</taxon>
        <taxon>Gunneridae</taxon>
        <taxon>Pentapetalae</taxon>
        <taxon>asterids</taxon>
        <taxon>campanulids</taxon>
        <taxon>Asterales</taxon>
        <taxon>Asteraceae</taxon>
        <taxon>Asteroideae</taxon>
        <taxon>Heliantheae alliance</taxon>
        <taxon>Eupatorieae</taxon>
        <taxon>Mikania</taxon>
    </lineage>
</organism>
<comment type="caution">
    <text evidence="1">The sequence shown here is derived from an EMBL/GenBank/DDBJ whole genome shotgun (WGS) entry which is preliminary data.</text>
</comment>
<keyword evidence="2" id="KW-1185">Reference proteome</keyword>
<dbReference type="AlphaFoldDB" id="A0A5N6LS01"/>
<gene>
    <name evidence="1" type="ORF">E3N88_37763</name>
</gene>
<name>A0A5N6LS01_9ASTR</name>
<dbReference type="EMBL" id="SZYD01000018">
    <property type="protein sequence ID" value="KAD2804386.1"/>
    <property type="molecule type" value="Genomic_DNA"/>
</dbReference>